<evidence type="ECO:0000259" key="1">
    <source>
        <dbReference type="Pfam" id="PF13401"/>
    </source>
</evidence>
<dbReference type="Proteomes" id="UP000294644">
    <property type="component" value="Unassembled WGS sequence"/>
</dbReference>
<feature type="domain" description="ORC1/DEAH AAA+ ATPase" evidence="1">
    <location>
        <begin position="188"/>
        <end position="301"/>
    </location>
</feature>
<dbReference type="OrthoDB" id="2455999at2"/>
<dbReference type="GO" id="GO:0016887">
    <property type="term" value="F:ATP hydrolysis activity"/>
    <property type="evidence" value="ECO:0007669"/>
    <property type="project" value="InterPro"/>
</dbReference>
<dbReference type="InterPro" id="IPR049945">
    <property type="entry name" value="AAA_22"/>
</dbReference>
<dbReference type="EMBL" id="SMFN01000031">
    <property type="protein sequence ID" value="TDE00294.1"/>
    <property type="molecule type" value="Genomic_DNA"/>
</dbReference>
<dbReference type="Pfam" id="PF13401">
    <property type="entry name" value="AAA_22"/>
    <property type="match status" value="1"/>
</dbReference>
<evidence type="ECO:0000313" key="3">
    <source>
        <dbReference type="Proteomes" id="UP000294644"/>
    </source>
</evidence>
<name>A0A4R5CPG8_9FLAO</name>
<protein>
    <recommendedName>
        <fullName evidence="1">ORC1/DEAH AAA+ ATPase domain-containing protein</fullName>
    </recommendedName>
</protein>
<reference evidence="2 3" key="1">
    <citation type="submission" date="2019-03" db="EMBL/GenBank/DDBJ databases">
        <title>Flavobacterium LB-D12 sp. nov., isolated from arctic soil.</title>
        <authorList>
            <person name="Chaudhary D.K."/>
        </authorList>
    </citation>
    <scope>NUCLEOTIDE SEQUENCE [LARGE SCALE GENOMIC DNA]</scope>
    <source>
        <strain evidence="2 3">LB-D12</strain>
    </source>
</reference>
<comment type="caution">
    <text evidence="2">The sequence shown here is derived from an EMBL/GenBank/DDBJ whole genome shotgun (WGS) entry which is preliminary data.</text>
</comment>
<accession>A0A4R5CPG8</accession>
<evidence type="ECO:0000313" key="2">
    <source>
        <dbReference type="EMBL" id="TDE00294.1"/>
    </source>
</evidence>
<organism evidence="2 3">
    <name type="scientific">Flavobacterium sandaracinum</name>
    <dbReference type="NCBI Taxonomy" id="2541733"/>
    <lineage>
        <taxon>Bacteria</taxon>
        <taxon>Pseudomonadati</taxon>
        <taxon>Bacteroidota</taxon>
        <taxon>Flavobacteriia</taxon>
        <taxon>Flavobacteriales</taxon>
        <taxon>Flavobacteriaceae</taxon>
        <taxon>Flavobacterium</taxon>
    </lineage>
</organism>
<proteinExistence type="predicted"/>
<dbReference type="AlphaFoldDB" id="A0A4R5CPG8"/>
<dbReference type="InterPro" id="IPR027417">
    <property type="entry name" value="P-loop_NTPase"/>
</dbReference>
<keyword evidence="3" id="KW-1185">Reference proteome</keyword>
<sequence length="1081" mass="128029">MRNAFYGYSFQKLVTSLMLTIMDVERTIESIEIEALVDHKFDDIRVISNDKEYFFQIKDFASISLNEIVVSETEIIIAGNLHKLSNETNVLFFNRLEITPDCEILGIPALRLGNIYIISQSGQEIDQRIEELYKTDHLRKYIIDQFFSGCLDKRNLLIKISDLPSLNIFKTFLIEPTVNVTRKLLDVENILLIEGKPGVGKSHLVVNLENQYKNNVVYRFWVSNQDNDYNERLKYNNFIQDFSKKLFRNLKPYTEVQIIAKLREREKTVIIDGLDHVENYNPNDLEKYVAFINNLKEHCKVIVLSRPLQRLLPWKKQLLGNWNHGQTKIVLNELYHIQDYKIIQKIFTITDGYPILVRYIAEQYRIEGIVPDFEAFDSIDKYYEKIIEGEKGKQALALFLCVRSYLMQSEIDLFLDTYGAMFVKQFVSEHPYLFELRLNRISMFHDSFITFLRKRNTDYKIVSAKVNAVVYASIMNIEKRFQSRFSYFDHSKEEKQSIIRKYASIVEFKKLIEGVIDFEAVRDFYFQIRETLSTMEAEVLEIRQYYDLSLILNMVSRDHISTLNGFHFIYCRSLLFNGYTIEDITSTRYLFGMFYYLETNDGSLLLNTTSDDNYETRRFFSELQNDVQEEIEFFEKHQKPLSISKICSLLNDSSNMHFREIVTYILEDLFIHTENRKTYKIWYRGISEYMKGNEWKALTILEEITYDLGIDQYSLSYILKQAREYLLAIGKLPKENDFLNLSLKQYIVNHRNDTSFTMWVDILSYLRLALHQGRKIDLKSISLFWTKYYARKDHSLYALDTALPIFEKLGFIEMYDSVSLINKIQVMSEKGYRGLLADYIMQRPPEFMASIFNDFHTDNLNVSWFLLDTEYINVLPDRVYNIELRNQIRYHRTDNNIPYDEVENLLDSNRMDKFREDLAFHRYSISIKDKRPEINKLKALRIPYKTFKEKEYESSSTPLSYFEQGILDSSNKHLIIENRLNPSEVAAFGDGYYAALSDIDIYKVFSKEEMRANMQGILFNAITSRLRTIDHFHSLWPLPGNVIKLFYSNEVVDDFEEYFKSFIAYLDLSMFDLKNNIGDPY</sequence>
<dbReference type="RefSeq" id="WP_086454348.1">
    <property type="nucleotide sequence ID" value="NZ_SMFN01000031.1"/>
</dbReference>
<dbReference type="SUPFAM" id="SSF52540">
    <property type="entry name" value="P-loop containing nucleoside triphosphate hydrolases"/>
    <property type="match status" value="1"/>
</dbReference>
<dbReference type="Gene3D" id="3.40.50.300">
    <property type="entry name" value="P-loop containing nucleotide triphosphate hydrolases"/>
    <property type="match status" value="1"/>
</dbReference>
<gene>
    <name evidence="2" type="ORF">E0F91_16630</name>
</gene>